<dbReference type="Pfam" id="PF09844">
    <property type="entry name" value="DUF2071"/>
    <property type="match status" value="1"/>
</dbReference>
<organism evidence="1 2">
    <name type="scientific">Microbacterium rhizomatis</name>
    <dbReference type="NCBI Taxonomy" id="1631477"/>
    <lineage>
        <taxon>Bacteria</taxon>
        <taxon>Bacillati</taxon>
        <taxon>Actinomycetota</taxon>
        <taxon>Actinomycetes</taxon>
        <taxon>Micrococcales</taxon>
        <taxon>Microbacteriaceae</taxon>
        <taxon>Microbacterium</taxon>
    </lineage>
</organism>
<keyword evidence="2" id="KW-1185">Reference proteome</keyword>
<dbReference type="InterPro" id="IPR018644">
    <property type="entry name" value="DUF2071"/>
</dbReference>
<dbReference type="InterPro" id="IPR023375">
    <property type="entry name" value="ADC_dom_sf"/>
</dbReference>
<evidence type="ECO:0000313" key="1">
    <source>
        <dbReference type="EMBL" id="KAA9106422.1"/>
    </source>
</evidence>
<dbReference type="OrthoDB" id="150993at2"/>
<dbReference type="SUPFAM" id="SSF160104">
    <property type="entry name" value="Acetoacetate decarboxylase-like"/>
    <property type="match status" value="1"/>
</dbReference>
<protein>
    <submittedName>
        <fullName evidence="1">DUF2071 domain-containing protein</fullName>
    </submittedName>
</protein>
<dbReference type="Gene3D" id="2.40.400.10">
    <property type="entry name" value="Acetoacetate decarboxylase-like"/>
    <property type="match status" value="1"/>
</dbReference>
<evidence type="ECO:0000313" key="2">
    <source>
        <dbReference type="Proteomes" id="UP000325827"/>
    </source>
</evidence>
<dbReference type="AlphaFoldDB" id="A0A5J5IXN1"/>
<gene>
    <name evidence="1" type="ORF">F6B43_14830</name>
</gene>
<dbReference type="PANTHER" id="PTHR39186:SF1">
    <property type="entry name" value="DUF2071 DOMAIN-CONTAINING PROTEIN"/>
    <property type="match status" value="1"/>
</dbReference>
<sequence length="259" mass="28241">MQISRTAPPLAGPVVAAQEWRDVTFAHWRIPPDDVAPLLPEGVVPDVFDGSSWVGLIAFELGEARVGPFPPSPVGSRFTEVNVRLYGVDETGRRGVVFRSLEASSLPAVLAARALFSLPYLWARTAQYARDGGWDYASRRISARPGQTGPGFQLSASVDTSTVVDDELTHFLTARWGLFQSRFGRTQWLPNAHEPWIIHPARIDHLRDDLVAAAGLAGVTQRAPDSVLYSEGVTSRFGLGEWLGSARRGAGWSEAAQRP</sequence>
<accession>A0A5J5IXN1</accession>
<reference evidence="2" key="1">
    <citation type="submission" date="2019-09" db="EMBL/GenBank/DDBJ databases">
        <title>Mumia zhuanghuii sp. nov. isolated from the intestinal contents of plateau pika (Ochotona curzoniae) in the Qinghai-Tibet plateau of China.</title>
        <authorList>
            <person name="Tian Z."/>
        </authorList>
    </citation>
    <scope>NUCLEOTIDE SEQUENCE [LARGE SCALE GENOMIC DNA]</scope>
    <source>
        <strain evidence="2">JCM 30598</strain>
    </source>
</reference>
<comment type="caution">
    <text evidence="1">The sequence shown here is derived from an EMBL/GenBank/DDBJ whole genome shotgun (WGS) entry which is preliminary data.</text>
</comment>
<dbReference type="Proteomes" id="UP000325827">
    <property type="component" value="Unassembled WGS sequence"/>
</dbReference>
<dbReference type="RefSeq" id="WP_150449764.1">
    <property type="nucleotide sequence ID" value="NZ_VYSA01000003.1"/>
</dbReference>
<dbReference type="PANTHER" id="PTHR39186">
    <property type="entry name" value="DUF2071 FAMILY PROTEIN"/>
    <property type="match status" value="1"/>
</dbReference>
<proteinExistence type="predicted"/>
<dbReference type="EMBL" id="VYSA01000003">
    <property type="protein sequence ID" value="KAA9106422.1"/>
    <property type="molecule type" value="Genomic_DNA"/>
</dbReference>
<name>A0A5J5IXN1_9MICO</name>